<evidence type="ECO:0000313" key="2">
    <source>
        <dbReference type="EMBL" id="QUS42111.1"/>
    </source>
</evidence>
<dbReference type="SMART" id="SM00530">
    <property type="entry name" value="HTH_XRE"/>
    <property type="match status" value="1"/>
</dbReference>
<gene>
    <name evidence="2" type="ORF">RPMA_27290</name>
</gene>
<dbReference type="Pfam" id="PF01381">
    <property type="entry name" value="HTH_3"/>
    <property type="match status" value="1"/>
</dbReference>
<accession>A0ABX8AFN8</accession>
<dbReference type="Proteomes" id="UP000682843">
    <property type="component" value="Chromosome"/>
</dbReference>
<dbReference type="InterPro" id="IPR001387">
    <property type="entry name" value="Cro/C1-type_HTH"/>
</dbReference>
<dbReference type="RefSeq" id="WP_211910845.1">
    <property type="nucleotide sequence ID" value="NZ_CP036498.1"/>
</dbReference>
<protein>
    <submittedName>
        <fullName evidence="2">XRE family transcriptional regulator</fullName>
    </submittedName>
</protein>
<evidence type="ECO:0000313" key="3">
    <source>
        <dbReference type="Proteomes" id="UP000682843"/>
    </source>
</evidence>
<dbReference type="SUPFAM" id="SSF47413">
    <property type="entry name" value="lambda repressor-like DNA-binding domains"/>
    <property type="match status" value="1"/>
</dbReference>
<evidence type="ECO:0000259" key="1">
    <source>
        <dbReference type="PROSITE" id="PS50943"/>
    </source>
</evidence>
<dbReference type="PROSITE" id="PS50943">
    <property type="entry name" value="HTH_CROC1"/>
    <property type="match status" value="1"/>
</dbReference>
<dbReference type="EMBL" id="CP036498">
    <property type="protein sequence ID" value="QUS42111.1"/>
    <property type="molecule type" value="Genomic_DNA"/>
</dbReference>
<reference evidence="2 3" key="1">
    <citation type="submission" date="2019-02" db="EMBL/GenBank/DDBJ databases">
        <title>Emended description of the genus Rhodopseudomonas and description of Rhodopseudomonas albus sp. nov., a non-phototrophic, heavy-metal-tolerant bacterium isolated from garden soil.</title>
        <authorList>
            <person name="Bao Z."/>
            <person name="Cao W.W."/>
            <person name="Sato Y."/>
            <person name="Nishizawa T."/>
            <person name="Zhao J."/>
            <person name="Guo Y."/>
            <person name="Ohta H."/>
        </authorList>
    </citation>
    <scope>NUCLEOTIDE SEQUENCE [LARGE SCALE GENOMIC DNA]</scope>
    <source>
        <strain evidence="2 3">SK50-23</strain>
    </source>
</reference>
<feature type="domain" description="HTH cro/C1-type" evidence="1">
    <location>
        <begin position="11"/>
        <end position="65"/>
    </location>
</feature>
<sequence length="86" mass="9739">MSDKLPSPRMIRAARGLLNMDQLTLGEHVGVSRRTIIRLENDDTIPTNQRRIDVIDAIRLKFEELGVRFIYADRSTGEGAVMSRGK</sequence>
<keyword evidence="3" id="KW-1185">Reference proteome</keyword>
<proteinExistence type="predicted"/>
<dbReference type="Gene3D" id="1.10.260.40">
    <property type="entry name" value="lambda repressor-like DNA-binding domains"/>
    <property type="match status" value="1"/>
</dbReference>
<dbReference type="InterPro" id="IPR010982">
    <property type="entry name" value="Lambda_DNA-bd_dom_sf"/>
</dbReference>
<dbReference type="CDD" id="cd00093">
    <property type="entry name" value="HTH_XRE"/>
    <property type="match status" value="1"/>
</dbReference>
<organism evidence="2 3">
    <name type="scientific">Tardiphaga alba</name>
    <dbReference type="NCBI Taxonomy" id="340268"/>
    <lineage>
        <taxon>Bacteria</taxon>
        <taxon>Pseudomonadati</taxon>
        <taxon>Pseudomonadota</taxon>
        <taxon>Alphaproteobacteria</taxon>
        <taxon>Hyphomicrobiales</taxon>
        <taxon>Nitrobacteraceae</taxon>
        <taxon>Tardiphaga</taxon>
    </lineage>
</organism>
<name>A0ABX8AFN8_9BRAD</name>